<keyword evidence="9" id="KW-1185">Reference proteome</keyword>
<dbReference type="PROSITE" id="PS50071">
    <property type="entry name" value="HOMEOBOX_2"/>
    <property type="match status" value="1"/>
</dbReference>
<evidence type="ECO:0000256" key="2">
    <source>
        <dbReference type="ARBA" id="ARBA00023125"/>
    </source>
</evidence>
<feature type="compositionally biased region" description="Gly residues" evidence="6">
    <location>
        <begin position="589"/>
        <end position="599"/>
    </location>
</feature>
<comment type="similarity">
    <text evidence="1">Belongs to the TALE/M-ATYP homeobox family.</text>
</comment>
<feature type="region of interest" description="Disordered" evidence="6">
    <location>
        <begin position="320"/>
        <end position="372"/>
    </location>
</feature>
<protein>
    <recommendedName>
        <fullName evidence="7">Homeobox domain-containing protein</fullName>
    </recommendedName>
</protein>
<gene>
    <name evidence="8" type="ORF">CPB83DRAFT_889506</name>
</gene>
<feature type="compositionally biased region" description="Low complexity" evidence="6">
    <location>
        <begin position="565"/>
        <end position="575"/>
    </location>
</feature>
<feature type="region of interest" description="Disordered" evidence="6">
    <location>
        <begin position="477"/>
        <end position="599"/>
    </location>
</feature>
<feature type="compositionally biased region" description="Polar residues" evidence="6">
    <location>
        <begin position="477"/>
        <end position="490"/>
    </location>
</feature>
<dbReference type="EMBL" id="MU157826">
    <property type="protein sequence ID" value="KAF9534524.1"/>
    <property type="molecule type" value="Genomic_DNA"/>
</dbReference>
<evidence type="ECO:0000256" key="4">
    <source>
        <dbReference type="ARBA" id="ARBA00023242"/>
    </source>
</evidence>
<dbReference type="AlphaFoldDB" id="A0A9P6ET38"/>
<dbReference type="PANTHER" id="PTHR11850">
    <property type="entry name" value="HOMEOBOX PROTEIN TRANSCRIPTION FACTORS"/>
    <property type="match status" value="1"/>
</dbReference>
<feature type="region of interest" description="Disordered" evidence="6">
    <location>
        <begin position="128"/>
        <end position="268"/>
    </location>
</feature>
<reference evidence="8" key="1">
    <citation type="submission" date="2020-11" db="EMBL/GenBank/DDBJ databases">
        <authorList>
            <consortium name="DOE Joint Genome Institute"/>
            <person name="Ahrendt S."/>
            <person name="Riley R."/>
            <person name="Andreopoulos W."/>
            <person name="Labutti K."/>
            <person name="Pangilinan J."/>
            <person name="Ruiz-Duenas F.J."/>
            <person name="Barrasa J.M."/>
            <person name="Sanchez-Garcia M."/>
            <person name="Camarero S."/>
            <person name="Miyauchi S."/>
            <person name="Serrano A."/>
            <person name="Linde D."/>
            <person name="Babiker R."/>
            <person name="Drula E."/>
            <person name="Ayuso-Fernandez I."/>
            <person name="Pacheco R."/>
            <person name="Padilla G."/>
            <person name="Ferreira P."/>
            <person name="Barriuso J."/>
            <person name="Kellner H."/>
            <person name="Castanera R."/>
            <person name="Alfaro M."/>
            <person name="Ramirez L."/>
            <person name="Pisabarro A.G."/>
            <person name="Kuo A."/>
            <person name="Tritt A."/>
            <person name="Lipzen A."/>
            <person name="He G."/>
            <person name="Yan M."/>
            <person name="Ng V."/>
            <person name="Cullen D."/>
            <person name="Martin F."/>
            <person name="Rosso M.-N."/>
            <person name="Henrissat B."/>
            <person name="Hibbett D."/>
            <person name="Martinez A.T."/>
            <person name="Grigoriev I.V."/>
        </authorList>
    </citation>
    <scope>NUCLEOTIDE SEQUENCE</scope>
    <source>
        <strain evidence="8">CBS 506.95</strain>
    </source>
</reference>
<feature type="compositionally biased region" description="Polar residues" evidence="6">
    <location>
        <begin position="45"/>
        <end position="60"/>
    </location>
</feature>
<feature type="compositionally biased region" description="Low complexity" evidence="6">
    <location>
        <begin position="528"/>
        <end position="550"/>
    </location>
</feature>
<organism evidence="8 9">
    <name type="scientific">Crepidotus variabilis</name>
    <dbReference type="NCBI Taxonomy" id="179855"/>
    <lineage>
        <taxon>Eukaryota</taxon>
        <taxon>Fungi</taxon>
        <taxon>Dikarya</taxon>
        <taxon>Basidiomycota</taxon>
        <taxon>Agaricomycotina</taxon>
        <taxon>Agaricomycetes</taxon>
        <taxon>Agaricomycetidae</taxon>
        <taxon>Agaricales</taxon>
        <taxon>Agaricineae</taxon>
        <taxon>Crepidotaceae</taxon>
        <taxon>Crepidotus</taxon>
    </lineage>
</organism>
<evidence type="ECO:0000313" key="9">
    <source>
        <dbReference type="Proteomes" id="UP000807306"/>
    </source>
</evidence>
<dbReference type="Proteomes" id="UP000807306">
    <property type="component" value="Unassembled WGS sequence"/>
</dbReference>
<dbReference type="SMART" id="SM00389">
    <property type="entry name" value="HOX"/>
    <property type="match status" value="1"/>
</dbReference>
<dbReference type="Pfam" id="PF05920">
    <property type="entry name" value="Homeobox_KN"/>
    <property type="match status" value="1"/>
</dbReference>
<dbReference type="Gene3D" id="1.10.10.60">
    <property type="entry name" value="Homeodomain-like"/>
    <property type="match status" value="1"/>
</dbReference>
<dbReference type="GO" id="GO:0003677">
    <property type="term" value="F:DNA binding"/>
    <property type="evidence" value="ECO:0007669"/>
    <property type="project" value="UniProtKB-UniRule"/>
</dbReference>
<accession>A0A9P6ET38</accession>
<dbReference type="InterPro" id="IPR001356">
    <property type="entry name" value="HD"/>
</dbReference>
<dbReference type="GO" id="GO:0005634">
    <property type="term" value="C:nucleus"/>
    <property type="evidence" value="ECO:0007669"/>
    <property type="project" value="UniProtKB-SubCell"/>
</dbReference>
<feature type="domain" description="Homeobox" evidence="7">
    <location>
        <begin position="361"/>
        <end position="424"/>
    </location>
</feature>
<dbReference type="InterPro" id="IPR008422">
    <property type="entry name" value="KN_HD"/>
</dbReference>
<feature type="compositionally biased region" description="Low complexity" evidence="6">
    <location>
        <begin position="148"/>
        <end position="173"/>
    </location>
</feature>
<feature type="compositionally biased region" description="Basic and acidic residues" evidence="6">
    <location>
        <begin position="73"/>
        <end position="104"/>
    </location>
</feature>
<proteinExistence type="inferred from homology"/>
<feature type="compositionally biased region" description="Polar residues" evidence="6">
    <location>
        <begin position="246"/>
        <end position="267"/>
    </location>
</feature>
<feature type="region of interest" description="Disordered" evidence="6">
    <location>
        <begin position="45"/>
        <end position="104"/>
    </location>
</feature>
<dbReference type="GO" id="GO:0006355">
    <property type="term" value="P:regulation of DNA-templated transcription"/>
    <property type="evidence" value="ECO:0007669"/>
    <property type="project" value="InterPro"/>
</dbReference>
<feature type="compositionally biased region" description="Polar residues" evidence="6">
    <location>
        <begin position="555"/>
        <end position="564"/>
    </location>
</feature>
<keyword evidence="4 5" id="KW-0539">Nucleus</keyword>
<keyword evidence="2 5" id="KW-0238">DNA-binding</keyword>
<evidence type="ECO:0000259" key="7">
    <source>
        <dbReference type="PROSITE" id="PS50071"/>
    </source>
</evidence>
<feature type="compositionally biased region" description="Polar residues" evidence="6">
    <location>
        <begin position="342"/>
        <end position="359"/>
    </location>
</feature>
<evidence type="ECO:0000313" key="8">
    <source>
        <dbReference type="EMBL" id="KAF9534524.1"/>
    </source>
</evidence>
<comment type="subcellular location">
    <subcellularLocation>
        <location evidence="5">Nucleus</location>
    </subcellularLocation>
</comment>
<feature type="region of interest" description="Disordered" evidence="6">
    <location>
        <begin position="423"/>
        <end position="457"/>
    </location>
</feature>
<feature type="DNA-binding region" description="Homeobox" evidence="5">
    <location>
        <begin position="363"/>
        <end position="425"/>
    </location>
</feature>
<dbReference type="CDD" id="cd00086">
    <property type="entry name" value="homeodomain"/>
    <property type="match status" value="1"/>
</dbReference>
<keyword evidence="3 5" id="KW-0371">Homeobox</keyword>
<dbReference type="InterPro" id="IPR050224">
    <property type="entry name" value="TALE_homeobox"/>
</dbReference>
<evidence type="ECO:0000256" key="5">
    <source>
        <dbReference type="PROSITE-ProRule" id="PRU00108"/>
    </source>
</evidence>
<name>A0A9P6ET38_9AGAR</name>
<dbReference type="SUPFAM" id="SSF46689">
    <property type="entry name" value="Homeodomain-like"/>
    <property type="match status" value="1"/>
</dbReference>
<dbReference type="InterPro" id="IPR009057">
    <property type="entry name" value="Homeodomain-like_sf"/>
</dbReference>
<evidence type="ECO:0000256" key="1">
    <source>
        <dbReference type="ARBA" id="ARBA00005800"/>
    </source>
</evidence>
<comment type="caution">
    <text evidence="8">The sequence shown here is derived from an EMBL/GenBank/DDBJ whole genome shotgun (WGS) entry which is preliminary data.</text>
</comment>
<dbReference type="OrthoDB" id="10056939at2759"/>
<evidence type="ECO:0000256" key="3">
    <source>
        <dbReference type="ARBA" id="ARBA00023155"/>
    </source>
</evidence>
<evidence type="ECO:0000256" key="6">
    <source>
        <dbReference type="SAM" id="MobiDB-lite"/>
    </source>
</evidence>
<feature type="compositionally biased region" description="Polar residues" evidence="6">
    <location>
        <begin position="187"/>
        <end position="234"/>
    </location>
</feature>
<sequence>MPSAELLSHHHHQLNLENIHFQKDINENAVQILDLDYDSRRMSSSAISNADTESSILSTRTGDKRSLTPIDSSPHDRDSNDRSTWESSAAHDSRNHNDHGMDHKVQLPSISTTFEDSYGHDSRRASLPVLHSESRSRHSPYPQPNARQNYNSSSNQQSGPLSSYSFPSSESPPQTDRIATARPRVSTDLNYSSNGSYVSNHYDSPNPNSGLSNGTTPSASFSSSHYNSPLNSEIRTPGMSPYSEGENWNASPSGIVRPSSTPGQLSGSAVKYDETLRHASFSAPMSQAQMFAGSARISGQHDRKPVSGIKSEWSFPNQDFVLPSGSPQYSPSLGQPPAPNIAVSSPASRSPQSMPSSTLVDRPQRKRGKLPKETTDYLKAWLHRHSDHPYPSEEEKKQLCHATGLSMSQVSNWMINARRRILAPAHRSSSGPTTTAPFPPTGRSSSLNGLLDSSVRRGSMPHESMTLFQPLSLQSVPHHSSYGGSSTRHMVSNMPPRSHNLGGEYSHSGRHMPMYSPGQGSGSHGHSGHYMSSDVPLSAPPALSNSPFASHNSHHPSSGGQNVYPSLLPSPRSSSGQAQYFDNAPSHGGSTGSGYGTPP</sequence>